<sequence length="76" mass="8747">PWILDTIRILTRLYGPLDLYTRSDARWGAHLTCGVQGGAWRKEGGDMARKSERRANIQINSREASSFREHIQHRGI</sequence>
<accession>H1VD19</accession>
<proteinExistence type="predicted"/>
<dbReference type="Proteomes" id="UP000007174">
    <property type="component" value="Unassembled WGS sequence"/>
</dbReference>
<name>H1VD19_COLHI</name>
<dbReference type="EMBL" id="CACQ02002816">
    <property type="protein sequence ID" value="CCF38122.1"/>
    <property type="molecule type" value="Genomic_DNA"/>
</dbReference>
<dbReference type="HOGENOM" id="CLU_2661170_0_0_1"/>
<reference evidence="2" key="1">
    <citation type="journal article" date="2012" name="Nat. Genet.">
        <title>Lifestyle transitions in plant pathogenic Colletotrichum fungi deciphered by genome and transcriptome analyses.</title>
        <authorList>
            <person name="O'Connell R.J."/>
            <person name="Thon M.R."/>
            <person name="Hacquard S."/>
            <person name="Amyotte S.G."/>
            <person name="Kleemann J."/>
            <person name="Torres M.F."/>
            <person name="Damm U."/>
            <person name="Buiate E.A."/>
            <person name="Epstein L."/>
            <person name="Alkan N."/>
            <person name="Altmueller J."/>
            <person name="Alvarado-Balderrama L."/>
            <person name="Bauser C.A."/>
            <person name="Becker C."/>
            <person name="Birren B.W."/>
            <person name="Chen Z."/>
            <person name="Choi J."/>
            <person name="Crouch J.A."/>
            <person name="Duvick J.P."/>
            <person name="Farman M.A."/>
            <person name="Gan P."/>
            <person name="Heiman D."/>
            <person name="Henrissat B."/>
            <person name="Howard R.J."/>
            <person name="Kabbage M."/>
            <person name="Koch C."/>
            <person name="Kracher B."/>
            <person name="Kubo Y."/>
            <person name="Law A.D."/>
            <person name="Lebrun M.-H."/>
            <person name="Lee Y.-H."/>
            <person name="Miyara I."/>
            <person name="Moore N."/>
            <person name="Neumann U."/>
            <person name="Nordstroem K."/>
            <person name="Panaccione D.G."/>
            <person name="Panstruga R."/>
            <person name="Place M."/>
            <person name="Proctor R.H."/>
            <person name="Prusky D."/>
            <person name="Rech G."/>
            <person name="Reinhardt R."/>
            <person name="Rollins J.A."/>
            <person name="Rounsley S."/>
            <person name="Schardl C.L."/>
            <person name="Schwartz D.C."/>
            <person name="Shenoy N."/>
            <person name="Shirasu K."/>
            <person name="Sikhakolli U.R."/>
            <person name="Stueber K."/>
            <person name="Sukno S.A."/>
            <person name="Sweigard J.A."/>
            <person name="Takano Y."/>
            <person name="Takahara H."/>
            <person name="Trail F."/>
            <person name="van der Does H.C."/>
            <person name="Voll L.M."/>
            <person name="Will I."/>
            <person name="Young S."/>
            <person name="Zeng Q."/>
            <person name="Zhang J."/>
            <person name="Zhou S."/>
            <person name="Dickman M.B."/>
            <person name="Schulze-Lefert P."/>
            <person name="Ver Loren van Themaat E."/>
            <person name="Ma L.-J."/>
            <person name="Vaillancourt L.J."/>
        </authorList>
    </citation>
    <scope>NUCLEOTIDE SEQUENCE [LARGE SCALE GENOMIC DNA]</scope>
    <source>
        <strain evidence="2">IMI 349063</strain>
    </source>
</reference>
<gene>
    <name evidence="1" type="ORF">CH063_09288</name>
</gene>
<organism evidence="1 2">
    <name type="scientific">Colletotrichum higginsianum (strain IMI 349063)</name>
    <name type="common">Crucifer anthracnose fungus</name>
    <dbReference type="NCBI Taxonomy" id="759273"/>
    <lineage>
        <taxon>Eukaryota</taxon>
        <taxon>Fungi</taxon>
        <taxon>Dikarya</taxon>
        <taxon>Ascomycota</taxon>
        <taxon>Pezizomycotina</taxon>
        <taxon>Sordariomycetes</taxon>
        <taxon>Hypocreomycetidae</taxon>
        <taxon>Glomerellales</taxon>
        <taxon>Glomerellaceae</taxon>
        <taxon>Colletotrichum</taxon>
        <taxon>Colletotrichum destructivum species complex</taxon>
    </lineage>
</organism>
<evidence type="ECO:0000313" key="1">
    <source>
        <dbReference type="EMBL" id="CCF38122.1"/>
    </source>
</evidence>
<evidence type="ECO:0000313" key="2">
    <source>
        <dbReference type="Proteomes" id="UP000007174"/>
    </source>
</evidence>
<protein>
    <submittedName>
        <fullName evidence="1">Uncharacterized protein</fullName>
    </submittedName>
</protein>
<feature type="non-terminal residue" evidence="1">
    <location>
        <position position="1"/>
    </location>
</feature>
<dbReference type="AlphaFoldDB" id="H1VD19"/>